<comment type="caution">
    <text evidence="3">The sequence shown here is derived from an EMBL/GenBank/DDBJ whole genome shotgun (WGS) entry which is preliminary data.</text>
</comment>
<evidence type="ECO:0000313" key="3">
    <source>
        <dbReference type="EMBL" id="MFC0322511.1"/>
    </source>
</evidence>
<dbReference type="PANTHER" id="PTHR30041">
    <property type="entry name" value="ARSENATE REDUCTASE"/>
    <property type="match status" value="1"/>
</dbReference>
<accession>A0ABV6HUV2</accession>
<dbReference type="EMBL" id="JBHLWA010000013">
    <property type="protein sequence ID" value="MFC0322511.1"/>
    <property type="molecule type" value="Genomic_DNA"/>
</dbReference>
<evidence type="ECO:0000256" key="2">
    <source>
        <dbReference type="PROSITE-ProRule" id="PRU01282"/>
    </source>
</evidence>
<dbReference type="InterPro" id="IPR036249">
    <property type="entry name" value="Thioredoxin-like_sf"/>
</dbReference>
<dbReference type="InterPro" id="IPR006504">
    <property type="entry name" value="Tscrpt_reg_Spx/MgsR"/>
</dbReference>
<gene>
    <name evidence="3" type="ORF">ACFFHT_02865</name>
</gene>
<dbReference type="PANTHER" id="PTHR30041:SF8">
    <property type="entry name" value="PROTEIN YFFB"/>
    <property type="match status" value="1"/>
</dbReference>
<comment type="similarity">
    <text evidence="1 2">Belongs to the ArsC family.</text>
</comment>
<dbReference type="Proteomes" id="UP001589769">
    <property type="component" value="Unassembled WGS sequence"/>
</dbReference>
<dbReference type="SUPFAM" id="SSF52833">
    <property type="entry name" value="Thioredoxin-like"/>
    <property type="match status" value="1"/>
</dbReference>
<dbReference type="Gene3D" id="3.40.30.10">
    <property type="entry name" value="Glutaredoxin"/>
    <property type="match status" value="1"/>
</dbReference>
<evidence type="ECO:0000313" key="4">
    <source>
        <dbReference type="Proteomes" id="UP001589769"/>
    </source>
</evidence>
<organism evidence="3 4">
    <name type="scientific">Gallibacterium melopsittaci</name>
    <dbReference type="NCBI Taxonomy" id="516063"/>
    <lineage>
        <taxon>Bacteria</taxon>
        <taxon>Pseudomonadati</taxon>
        <taxon>Pseudomonadota</taxon>
        <taxon>Gammaproteobacteria</taxon>
        <taxon>Pasteurellales</taxon>
        <taxon>Pasteurellaceae</taxon>
        <taxon>Gallibacterium</taxon>
    </lineage>
</organism>
<sequence length="117" mass="13715">MLTVYGIKNCDTVKKTLSWLQQHQLESVLHDYRQQGVDQHFLQQIINYFGWENVVNKRSTTWRNLDEQTKNNLNSDNVVTLLLQQPTLIKRPIVLGEHIQLIGFNEKQYATTFGVTK</sequence>
<proteinExistence type="inferred from homology"/>
<dbReference type="NCBIfam" id="TIGR01617">
    <property type="entry name" value="arsC_related"/>
    <property type="match status" value="1"/>
</dbReference>
<keyword evidence="4" id="KW-1185">Reference proteome</keyword>
<dbReference type="RefSeq" id="WP_382373305.1">
    <property type="nucleotide sequence ID" value="NZ_JBHLWA010000013.1"/>
</dbReference>
<dbReference type="NCBIfam" id="NF008107">
    <property type="entry name" value="PRK10853.1"/>
    <property type="match status" value="1"/>
</dbReference>
<name>A0ABV6HUV2_9PAST</name>
<dbReference type="Pfam" id="PF03960">
    <property type="entry name" value="ArsC"/>
    <property type="match status" value="1"/>
</dbReference>
<protein>
    <submittedName>
        <fullName evidence="3">ArsC family reductase</fullName>
    </submittedName>
</protein>
<dbReference type="PROSITE" id="PS51353">
    <property type="entry name" value="ARSC"/>
    <property type="match status" value="1"/>
</dbReference>
<reference evidence="3 4" key="1">
    <citation type="submission" date="2024-09" db="EMBL/GenBank/DDBJ databases">
        <authorList>
            <person name="Sun Q."/>
            <person name="Mori K."/>
        </authorList>
    </citation>
    <scope>NUCLEOTIDE SEQUENCE [LARGE SCALE GENOMIC DNA]</scope>
    <source>
        <strain evidence="3 4">CCM 7538</strain>
    </source>
</reference>
<dbReference type="InterPro" id="IPR006660">
    <property type="entry name" value="Arsenate_reductase-like"/>
</dbReference>
<evidence type="ECO:0000256" key="1">
    <source>
        <dbReference type="ARBA" id="ARBA00007198"/>
    </source>
</evidence>